<evidence type="ECO:0000313" key="11">
    <source>
        <dbReference type="Proteomes" id="UP000886520"/>
    </source>
</evidence>
<keyword evidence="5 8" id="KW-1133">Transmembrane helix</keyword>
<name>A0A9D4ZA71_ADICA</name>
<feature type="transmembrane region" description="Helical" evidence="8">
    <location>
        <begin position="911"/>
        <end position="934"/>
    </location>
</feature>
<dbReference type="OrthoDB" id="544685at2759"/>
<dbReference type="InterPro" id="IPR010920">
    <property type="entry name" value="LSM_dom_sf"/>
</dbReference>
<dbReference type="PANTHER" id="PTHR31618:SF1">
    <property type="entry name" value="EF-HAND DOMAIN-CONTAINING PROTEIN"/>
    <property type="match status" value="1"/>
</dbReference>
<dbReference type="InterPro" id="IPR006685">
    <property type="entry name" value="MscS_channel_2nd"/>
</dbReference>
<feature type="region of interest" description="Disordered" evidence="7">
    <location>
        <begin position="59"/>
        <end position="166"/>
    </location>
</feature>
<evidence type="ECO:0000259" key="9">
    <source>
        <dbReference type="Pfam" id="PF00924"/>
    </source>
</evidence>
<evidence type="ECO:0000256" key="1">
    <source>
        <dbReference type="ARBA" id="ARBA00004141"/>
    </source>
</evidence>
<dbReference type="Pfam" id="PF00924">
    <property type="entry name" value="MS_channel_2nd"/>
    <property type="match status" value="1"/>
</dbReference>
<dbReference type="GO" id="GO:0050982">
    <property type="term" value="P:detection of mechanical stimulus"/>
    <property type="evidence" value="ECO:0007669"/>
    <property type="project" value="UniProtKB-ARBA"/>
</dbReference>
<feature type="transmembrane region" description="Helical" evidence="8">
    <location>
        <begin position="506"/>
        <end position="523"/>
    </location>
</feature>
<dbReference type="Gene3D" id="2.30.30.60">
    <property type="match status" value="1"/>
</dbReference>
<protein>
    <recommendedName>
        <fullName evidence="9">Mechanosensitive ion channel MscS domain-containing protein</fullName>
    </recommendedName>
</protein>
<evidence type="ECO:0000313" key="10">
    <source>
        <dbReference type="EMBL" id="KAI5066457.1"/>
    </source>
</evidence>
<evidence type="ECO:0000256" key="3">
    <source>
        <dbReference type="ARBA" id="ARBA00022448"/>
    </source>
</evidence>
<feature type="compositionally biased region" description="Low complexity" evidence="7">
    <location>
        <begin position="242"/>
        <end position="257"/>
    </location>
</feature>
<dbReference type="EMBL" id="JABFUD020000018">
    <property type="protein sequence ID" value="KAI5066457.1"/>
    <property type="molecule type" value="Genomic_DNA"/>
</dbReference>
<dbReference type="GO" id="GO:0005886">
    <property type="term" value="C:plasma membrane"/>
    <property type="evidence" value="ECO:0007669"/>
    <property type="project" value="TreeGrafter"/>
</dbReference>
<keyword evidence="11" id="KW-1185">Reference proteome</keyword>
<feature type="compositionally biased region" description="Low complexity" evidence="7">
    <location>
        <begin position="77"/>
        <end position="88"/>
    </location>
</feature>
<comment type="caution">
    <text evidence="10">The sequence shown here is derived from an EMBL/GenBank/DDBJ whole genome shotgun (WGS) entry which is preliminary data.</text>
</comment>
<dbReference type="FunFam" id="2.30.30.60:FF:000003">
    <property type="entry name" value="Predicted mechanosensitive ion channel"/>
    <property type="match status" value="1"/>
</dbReference>
<evidence type="ECO:0000256" key="7">
    <source>
        <dbReference type="SAM" id="MobiDB-lite"/>
    </source>
</evidence>
<feature type="transmembrane region" description="Helical" evidence="8">
    <location>
        <begin position="460"/>
        <end position="485"/>
    </location>
</feature>
<dbReference type="PANTHER" id="PTHR31618">
    <property type="entry name" value="MECHANOSENSITIVE ION CHANNEL PROTEIN 5"/>
    <property type="match status" value="1"/>
</dbReference>
<dbReference type="SUPFAM" id="SSF50182">
    <property type="entry name" value="Sm-like ribonucleoproteins"/>
    <property type="match status" value="1"/>
</dbReference>
<dbReference type="Proteomes" id="UP000886520">
    <property type="component" value="Chromosome 18"/>
</dbReference>
<comment type="similarity">
    <text evidence="2">Belongs to the MscS (TC 1.A.23) family.</text>
</comment>
<feature type="compositionally biased region" description="Polar residues" evidence="7">
    <location>
        <begin position="364"/>
        <end position="374"/>
    </location>
</feature>
<keyword evidence="4 8" id="KW-0812">Transmembrane</keyword>
<evidence type="ECO:0000256" key="6">
    <source>
        <dbReference type="ARBA" id="ARBA00023136"/>
    </source>
</evidence>
<organism evidence="10 11">
    <name type="scientific">Adiantum capillus-veneris</name>
    <name type="common">Maidenhair fern</name>
    <dbReference type="NCBI Taxonomy" id="13818"/>
    <lineage>
        <taxon>Eukaryota</taxon>
        <taxon>Viridiplantae</taxon>
        <taxon>Streptophyta</taxon>
        <taxon>Embryophyta</taxon>
        <taxon>Tracheophyta</taxon>
        <taxon>Polypodiopsida</taxon>
        <taxon>Polypodiidae</taxon>
        <taxon>Polypodiales</taxon>
        <taxon>Pteridineae</taxon>
        <taxon>Pteridaceae</taxon>
        <taxon>Vittarioideae</taxon>
        <taxon>Adiantum</taxon>
    </lineage>
</organism>
<evidence type="ECO:0000256" key="5">
    <source>
        <dbReference type="ARBA" id="ARBA00022989"/>
    </source>
</evidence>
<proteinExistence type="inferred from homology"/>
<comment type="subcellular location">
    <subcellularLocation>
        <location evidence="1">Membrane</location>
        <topology evidence="1">Multi-pass membrane protein</topology>
    </subcellularLocation>
</comment>
<feature type="compositionally biased region" description="Acidic residues" evidence="7">
    <location>
        <begin position="322"/>
        <end position="336"/>
    </location>
</feature>
<dbReference type="InterPro" id="IPR016688">
    <property type="entry name" value="MscS-like_plants/fungi"/>
</dbReference>
<reference evidence="10" key="1">
    <citation type="submission" date="2021-01" db="EMBL/GenBank/DDBJ databases">
        <title>Adiantum capillus-veneris genome.</title>
        <authorList>
            <person name="Fang Y."/>
            <person name="Liao Q."/>
        </authorList>
    </citation>
    <scope>NUCLEOTIDE SEQUENCE</scope>
    <source>
        <strain evidence="10">H3</strain>
        <tissue evidence="10">Leaf</tissue>
    </source>
</reference>
<feature type="compositionally biased region" description="Polar residues" evidence="7">
    <location>
        <begin position="105"/>
        <end position="136"/>
    </location>
</feature>
<feature type="domain" description="Mechanosensitive ion channel MscS" evidence="9">
    <location>
        <begin position="930"/>
        <end position="987"/>
    </location>
</feature>
<dbReference type="GO" id="GO:0006820">
    <property type="term" value="P:monoatomic anion transport"/>
    <property type="evidence" value="ECO:0007669"/>
    <property type="project" value="TreeGrafter"/>
</dbReference>
<feature type="transmembrane region" description="Helical" evidence="8">
    <location>
        <begin position="425"/>
        <end position="448"/>
    </location>
</feature>
<accession>A0A9D4ZA71</accession>
<keyword evidence="3" id="KW-0813">Transport</keyword>
<feature type="region of interest" description="Disordered" evidence="7">
    <location>
        <begin position="224"/>
        <end position="339"/>
    </location>
</feature>
<keyword evidence="6 8" id="KW-0472">Membrane</keyword>
<evidence type="ECO:0000256" key="4">
    <source>
        <dbReference type="ARBA" id="ARBA00022692"/>
    </source>
</evidence>
<feature type="region of interest" description="Disordered" evidence="7">
    <location>
        <begin position="353"/>
        <end position="374"/>
    </location>
</feature>
<evidence type="ECO:0000256" key="8">
    <source>
        <dbReference type="SAM" id="Phobius"/>
    </source>
</evidence>
<feature type="transmembrane region" description="Helical" evidence="8">
    <location>
        <begin position="879"/>
        <end position="905"/>
    </location>
</feature>
<gene>
    <name evidence="10" type="ORF">GOP47_0019081</name>
</gene>
<dbReference type="InterPro" id="IPR023408">
    <property type="entry name" value="MscS_beta-dom_sf"/>
</dbReference>
<dbReference type="GO" id="GO:0008381">
    <property type="term" value="F:mechanosensitive monoatomic ion channel activity"/>
    <property type="evidence" value="ECO:0007669"/>
    <property type="project" value="TreeGrafter"/>
</dbReference>
<feature type="transmembrane region" description="Helical" evidence="8">
    <location>
        <begin position="535"/>
        <end position="555"/>
    </location>
</feature>
<evidence type="ECO:0000256" key="2">
    <source>
        <dbReference type="ARBA" id="ARBA00008017"/>
    </source>
</evidence>
<sequence>MPPFNMVDREEYHHITNPGSSAGSRGHYEVIVPIDEEDEELCCSEPGPILDDHLLNQSNDIMSTNAGGPDSAPSKNSDFSFSTSSTADQPPDATGITRAKESTDHQSAAPSPTLCNTAPLSSVSTPIKPATKSSIKTFYKKRRKSQAMPPASSERPDDINASPLSSDPPTKLIENFLQRQAASGNLCLDMDMDMMEKLPQVLADDGSLNNNIASIYEVNPSTKISSVDQEAPGTSKRQCSSTKTITDADTPATAPKTASRHAISFKPANVKEAPHDDGKPLATSAETGAFSRDGQFNPATQDGTKSADIVADQRNAGVLNDSDADDAYNSSEDDGEAFNRQKSVLSSLARLQTRSRLADPPPNLMQQNGPSNYRSAQLRSGPMRSGLIKNSGIIGKPDADEEDDPLKDVDMPEGFRKQRWSLFRVFEWVLFFLIMAGLICSLTVPALKQRPLWTMALWKWVLLVFLIFSGRLVSGWIIRILVVILERNFLLRKRVLYFVYGLRKGVQNFLWFAFTVLAWRLVFDPKLEKTTNSKVPSLVTKILNCFLIGAALWLVKIFCVKVLASSFHVSTYFERIRESLFGQWVIETLSGPPLVEMEEEANLIDEIDGLRKAGARIPEEMVPEKRLGADVYQYHGGHQYDKPAVNQNGLKNKGYIHMPTMNRAGMGKSGVIGLERSGMLGVGRSGLIGANGKSGMIGGGVGKSGMIGRSGMLRLKSQHNFNMERMCVPEEAISIDHLHRLNEKNISAWNMKRMMNFVRYRGVCTLAQVIDQSAANQGNFDESQDVEIESEWQARSVARRIFKNVAKPRSRYIVKDDLLRFMREVEVEKAMALFEGATETGKITKSALKEFAAHVVRERRALSLSLNDTKTAVKKLHRLVDVVVGVAIAIISMLVLGIATTHLLLLVSSQLVLVVFIFGNTCKTVFEAIVFLFVMHPFDVGDRCVVDGNQVVVEEMNILSTVFMRNDGEKLWYPNSLLATKFIFNYHCTPDMGDSFQFCIDSSTPADKINTLKERIAKYIAMKASYWSRDFNLLVKEIENHNKMNLELLVNHTINYNAPGTERQVRRSELILEVQKMLQELDFSYHLPLQEVCLTKYDAPSDHIRHRHLAARVEPLVE</sequence>
<dbReference type="AlphaFoldDB" id="A0A9D4ZA71"/>